<gene>
    <name evidence="1" type="ORF">PYK22_00776</name>
</gene>
<dbReference type="AlphaFoldDB" id="A0A0B6WUR5"/>
<dbReference type="RefSeq" id="WP_157770653.1">
    <property type="nucleotide sequence ID" value="NZ_CBXV010000003.1"/>
</dbReference>
<reference evidence="1 2" key="2">
    <citation type="submission" date="2015-01" db="EMBL/GenBank/DDBJ databases">
        <title>Complete genome sequence of Pyrinomonas methylaliphatogenes type strain K22T.</title>
        <authorList>
            <person name="Lee K.C.Y."/>
            <person name="Power J.F."/>
            <person name="Dunfield P.F."/>
            <person name="Morgan X.C."/>
            <person name="Huttenhower C."/>
            <person name="Stott M.B."/>
        </authorList>
    </citation>
    <scope>NUCLEOTIDE SEQUENCE [LARGE SCALE GENOMIC DNA]</scope>
    <source>
        <strain evidence="1 2">K22</strain>
    </source>
</reference>
<protein>
    <submittedName>
        <fullName evidence="1">AP2 domain-containing protein</fullName>
    </submittedName>
</protein>
<dbReference type="EMBL" id="CBXV010000003">
    <property type="protein sequence ID" value="CDM64781.1"/>
    <property type="molecule type" value="Genomic_DNA"/>
</dbReference>
<proteinExistence type="predicted"/>
<keyword evidence="2" id="KW-1185">Reference proteome</keyword>
<organism evidence="1 2">
    <name type="scientific">Pyrinomonas methylaliphatogenes</name>
    <dbReference type="NCBI Taxonomy" id="454194"/>
    <lineage>
        <taxon>Bacteria</taxon>
        <taxon>Pseudomonadati</taxon>
        <taxon>Acidobacteriota</taxon>
        <taxon>Blastocatellia</taxon>
        <taxon>Blastocatellales</taxon>
        <taxon>Pyrinomonadaceae</taxon>
        <taxon>Pyrinomonas</taxon>
    </lineage>
</organism>
<accession>A0A0B6WUR5</accession>
<name>A0A0B6WUR5_9BACT</name>
<dbReference type="Gene3D" id="1.20.5.2050">
    <property type="match status" value="1"/>
</dbReference>
<dbReference type="OrthoDB" id="154347at2"/>
<evidence type="ECO:0000313" key="2">
    <source>
        <dbReference type="Proteomes" id="UP000031518"/>
    </source>
</evidence>
<sequence>MSQSTHKGISRIDCEQKRMHGWYVRVQFRKQKRAKFVSDQKYGGKEAALQKAIEYRNRMMEELGRPLTDLVVVGTNPRNKSGVVGVRRTVKKYRGKNGKVYLNEVYEVTWNAGRERRGRTSVSIKKYGEREAFRRACAIRRQKEQELYGKPVVGKWADVLAKLCAA</sequence>
<reference evidence="1 2" key="1">
    <citation type="submission" date="2013-12" db="EMBL/GenBank/DDBJ databases">
        <authorList>
            <person name="Stott M."/>
        </authorList>
    </citation>
    <scope>NUCLEOTIDE SEQUENCE [LARGE SCALE GENOMIC DNA]</scope>
    <source>
        <strain evidence="1 2">K22</strain>
    </source>
</reference>
<dbReference type="Proteomes" id="UP000031518">
    <property type="component" value="Unassembled WGS sequence"/>
</dbReference>
<evidence type="ECO:0000313" key="1">
    <source>
        <dbReference type="EMBL" id="CDM64781.1"/>
    </source>
</evidence>